<dbReference type="GO" id="GO:0033615">
    <property type="term" value="P:mitochondrial proton-transporting ATP synthase complex assembly"/>
    <property type="evidence" value="ECO:0007669"/>
    <property type="project" value="TreeGrafter"/>
</dbReference>
<organism evidence="2 3">
    <name type="scientific">Fistulina hepatica ATCC 64428</name>
    <dbReference type="NCBI Taxonomy" id="1128425"/>
    <lineage>
        <taxon>Eukaryota</taxon>
        <taxon>Fungi</taxon>
        <taxon>Dikarya</taxon>
        <taxon>Basidiomycota</taxon>
        <taxon>Agaricomycotina</taxon>
        <taxon>Agaricomycetes</taxon>
        <taxon>Agaricomycetidae</taxon>
        <taxon>Agaricales</taxon>
        <taxon>Fistulinaceae</taxon>
        <taxon>Fistulina</taxon>
    </lineage>
</organism>
<evidence type="ECO:0000256" key="1">
    <source>
        <dbReference type="SAM" id="MobiDB-lite"/>
    </source>
</evidence>
<dbReference type="InterPro" id="IPR007849">
    <property type="entry name" value="ATP10"/>
</dbReference>
<proteinExistence type="predicted"/>
<reference evidence="2 3" key="1">
    <citation type="journal article" date="2015" name="Fungal Genet. Biol.">
        <title>Evolution of novel wood decay mechanisms in Agaricales revealed by the genome sequences of Fistulina hepatica and Cylindrobasidium torrendii.</title>
        <authorList>
            <person name="Floudas D."/>
            <person name="Held B.W."/>
            <person name="Riley R."/>
            <person name="Nagy L.G."/>
            <person name="Koehler G."/>
            <person name="Ransdell A.S."/>
            <person name="Younus H."/>
            <person name="Chow J."/>
            <person name="Chiniquy J."/>
            <person name="Lipzen A."/>
            <person name="Tritt A."/>
            <person name="Sun H."/>
            <person name="Haridas S."/>
            <person name="LaButti K."/>
            <person name="Ohm R.A."/>
            <person name="Kues U."/>
            <person name="Blanchette R.A."/>
            <person name="Grigoriev I.V."/>
            <person name="Minto R.E."/>
            <person name="Hibbett D.S."/>
        </authorList>
    </citation>
    <scope>NUCLEOTIDE SEQUENCE [LARGE SCALE GENOMIC DNA]</scope>
    <source>
        <strain evidence="2 3">ATCC 64428</strain>
    </source>
</reference>
<evidence type="ECO:0000313" key="2">
    <source>
        <dbReference type="EMBL" id="KIY47915.1"/>
    </source>
</evidence>
<keyword evidence="3" id="KW-1185">Reference proteome</keyword>
<feature type="region of interest" description="Disordered" evidence="1">
    <location>
        <begin position="17"/>
        <end position="57"/>
    </location>
</feature>
<dbReference type="PANTHER" id="PTHR28106:SF1">
    <property type="entry name" value="MITOCHONDRIAL ATPASE COMPLEX SUBUNIT ATP10"/>
    <property type="match status" value="1"/>
</dbReference>
<gene>
    <name evidence="2" type="ORF">FISHEDRAFT_74253</name>
</gene>
<dbReference type="PANTHER" id="PTHR28106">
    <property type="entry name" value="MITOCHONDRIAL ATPASE COMPLEX SUBUNIT ATP10"/>
    <property type="match status" value="1"/>
</dbReference>
<dbReference type="OrthoDB" id="17089at2759"/>
<name>A0A0D7AB89_9AGAR</name>
<dbReference type="Pfam" id="PF05176">
    <property type="entry name" value="ATP-synt_10"/>
    <property type="match status" value="1"/>
</dbReference>
<sequence length="298" mass="34288">MSARTDIQRTLRAQALHTSFPTRNKSNNATYSSDSKDSDSLPLLSRPLGVRDRPDIERQSRMDRFRQIYVDREGLIEERRHLVKEVTRSNFHDIQMLRHHGGKTWIAPKQLIREDKALYLPDISGKDLNGQTTHTTTLCFGKITVLSLISTKVSELQSTGFVMPTNERYAGNPLYQHLQINLQDSSMKSWIVTLFASSIKRTIDPNRHHLYIISKENMEYYREPLGRDTSKVVYVYLIDENLKIRWAAGADPLEEEVRALEICTGVLLNRWQNDPRREEVAKQLAAAQRQNATSPAAQ</sequence>
<dbReference type="AlphaFoldDB" id="A0A0D7AB89"/>
<evidence type="ECO:0008006" key="4">
    <source>
        <dbReference type="Google" id="ProtNLM"/>
    </source>
</evidence>
<dbReference type="EMBL" id="KN881914">
    <property type="protein sequence ID" value="KIY47915.1"/>
    <property type="molecule type" value="Genomic_DNA"/>
</dbReference>
<accession>A0A0D7AB89</accession>
<protein>
    <recommendedName>
        <fullName evidence="4">F1F0 ATP synthase assembly protein Atp10</fullName>
    </recommendedName>
</protein>
<dbReference type="Proteomes" id="UP000054144">
    <property type="component" value="Unassembled WGS sequence"/>
</dbReference>
<evidence type="ECO:0000313" key="3">
    <source>
        <dbReference type="Proteomes" id="UP000054144"/>
    </source>
</evidence>
<dbReference type="GO" id="GO:0005743">
    <property type="term" value="C:mitochondrial inner membrane"/>
    <property type="evidence" value="ECO:0007669"/>
    <property type="project" value="TreeGrafter"/>
</dbReference>
<feature type="compositionally biased region" description="Polar residues" evidence="1">
    <location>
        <begin position="17"/>
        <end position="31"/>
    </location>
</feature>